<dbReference type="PROSITE" id="PS50835">
    <property type="entry name" value="IG_LIKE"/>
    <property type="match status" value="3"/>
</dbReference>
<dbReference type="FunFam" id="2.60.40.10:FF:000032">
    <property type="entry name" value="palladin isoform X1"/>
    <property type="match status" value="1"/>
</dbReference>
<dbReference type="GO" id="GO:0009653">
    <property type="term" value="P:anatomical structure morphogenesis"/>
    <property type="evidence" value="ECO:0007669"/>
    <property type="project" value="UniProtKB-ARBA"/>
</dbReference>
<keyword evidence="5" id="KW-0472">Membrane</keyword>
<keyword evidence="2" id="KW-1015">Disulfide bond</keyword>
<feature type="domain" description="Fibronectin type-III" evidence="8">
    <location>
        <begin position="465"/>
        <end position="559"/>
    </location>
</feature>
<keyword evidence="6" id="KW-0732">Signal</keyword>
<dbReference type="GO" id="GO:0030154">
    <property type="term" value="P:cell differentiation"/>
    <property type="evidence" value="ECO:0007669"/>
    <property type="project" value="UniProtKB-ARBA"/>
</dbReference>
<dbReference type="PANTHER" id="PTHR44170">
    <property type="entry name" value="PROTEIN SIDEKICK"/>
    <property type="match status" value="1"/>
</dbReference>
<dbReference type="InterPro" id="IPR013783">
    <property type="entry name" value="Ig-like_fold"/>
</dbReference>
<feature type="signal peptide" evidence="6">
    <location>
        <begin position="1"/>
        <end position="21"/>
    </location>
</feature>
<accession>A0AA39FSA9</accession>
<feature type="compositionally biased region" description="Acidic residues" evidence="4">
    <location>
        <begin position="1149"/>
        <end position="1177"/>
    </location>
</feature>
<reference evidence="9" key="1">
    <citation type="journal article" date="2023" name="bioRxiv">
        <title>Scaffold-level genome assemblies of two parasitoid biocontrol wasps reveal the parthenogenesis mechanism and an associated novel virus.</title>
        <authorList>
            <person name="Inwood S."/>
            <person name="Skelly J."/>
            <person name="Guhlin J."/>
            <person name="Harrop T."/>
            <person name="Goldson S."/>
            <person name="Dearden P."/>
        </authorList>
    </citation>
    <scope>NUCLEOTIDE SEQUENCE</scope>
    <source>
        <strain evidence="9">Lincoln</strain>
        <tissue evidence="9">Whole body</tissue>
    </source>
</reference>
<dbReference type="Proteomes" id="UP001168972">
    <property type="component" value="Unassembled WGS sequence"/>
</dbReference>
<dbReference type="Pfam" id="PF00041">
    <property type="entry name" value="fn3"/>
    <property type="match status" value="4"/>
</dbReference>
<evidence type="ECO:0000256" key="2">
    <source>
        <dbReference type="ARBA" id="ARBA00023157"/>
    </source>
</evidence>
<evidence type="ECO:0000256" key="5">
    <source>
        <dbReference type="SAM" id="Phobius"/>
    </source>
</evidence>
<dbReference type="AlphaFoldDB" id="A0AA39FSA9"/>
<dbReference type="GO" id="GO:0098609">
    <property type="term" value="P:cell-cell adhesion"/>
    <property type="evidence" value="ECO:0007669"/>
    <property type="project" value="TreeGrafter"/>
</dbReference>
<protein>
    <recommendedName>
        <fullName evidence="11">Protogenin</fullName>
    </recommendedName>
</protein>
<keyword evidence="10" id="KW-1185">Reference proteome</keyword>
<dbReference type="InterPro" id="IPR013098">
    <property type="entry name" value="Ig_I-set"/>
</dbReference>
<gene>
    <name evidence="9" type="ORF">PV327_010374</name>
</gene>
<dbReference type="SMART" id="SM00408">
    <property type="entry name" value="IGc2"/>
    <property type="match status" value="3"/>
</dbReference>
<dbReference type="SMART" id="SM00409">
    <property type="entry name" value="IG"/>
    <property type="match status" value="3"/>
</dbReference>
<feature type="chain" id="PRO_5041253183" description="Protogenin" evidence="6">
    <location>
        <begin position="22"/>
        <end position="1223"/>
    </location>
</feature>
<dbReference type="EMBL" id="JAQQBR010000006">
    <property type="protein sequence ID" value="KAK0174616.1"/>
    <property type="molecule type" value="Genomic_DNA"/>
</dbReference>
<dbReference type="PANTHER" id="PTHR44170:SF59">
    <property type="entry name" value="PROTOGENIN-LIKE"/>
    <property type="match status" value="1"/>
</dbReference>
<feature type="domain" description="Ig-like" evidence="7">
    <location>
        <begin position="271"/>
        <end position="361"/>
    </location>
</feature>
<feature type="domain" description="Ig-like" evidence="7">
    <location>
        <begin position="366"/>
        <end position="455"/>
    </location>
</feature>
<dbReference type="InterPro" id="IPR007110">
    <property type="entry name" value="Ig-like_dom"/>
</dbReference>
<dbReference type="InterPro" id="IPR003961">
    <property type="entry name" value="FN3_dom"/>
</dbReference>
<dbReference type="InterPro" id="IPR036179">
    <property type="entry name" value="Ig-like_dom_sf"/>
</dbReference>
<dbReference type="SMART" id="SM00060">
    <property type="entry name" value="FN3"/>
    <property type="match status" value="5"/>
</dbReference>
<keyword evidence="3" id="KW-0393">Immunoglobulin domain</keyword>
<feature type="domain" description="Ig-like" evidence="7">
    <location>
        <begin position="151"/>
        <end position="253"/>
    </location>
</feature>
<dbReference type="Pfam" id="PF13927">
    <property type="entry name" value="Ig_3"/>
    <property type="match status" value="2"/>
</dbReference>
<feature type="compositionally biased region" description="Polar residues" evidence="4">
    <location>
        <begin position="1135"/>
        <end position="1146"/>
    </location>
</feature>
<feature type="domain" description="Fibronectin type-III" evidence="8">
    <location>
        <begin position="790"/>
        <end position="884"/>
    </location>
</feature>
<keyword evidence="5" id="KW-0812">Transmembrane</keyword>
<sequence>MAARVLLLGILFTEVLEPVCAAGVRGTGNNLNGRNGLKRDNLDLSLTKSTSESLRIEPERYVVLGKRGVTLNCLSKNINDVSWLYNGESAPPCGIARCDVLENGSLHFFKKQNLQLVQKTKDWNTTVGLSKKHEYRCIGRTNSGGFLRSAPTFIQIAELSHNFKQSLINLTVNEGEIARLSCLIDSVPFPPNITWLHNGELILSDRNNTKYSMVPPGVLYVIATKQSDAGFYRCIATNDFIKKTKKSKEAKLTVIPRLDSKKHEIPVSLFPQVSYHYSLIYGSHLILVCAASGYPLPLITWSFVPQRTDGANVEQSRILLNSTRGISVLTLKNVSIYDAGTYLCSTENPVSGMEIQNITVDVAIPPSFVKKPTNQMCPNGRTARFECQVEGTPTPQIYWLKDAENITITGRRTTYMKENNKMELAISATVPSDSGDYQCVAVNSAGEIWAAGRLQVNASRNSPLAPTSLKCNAQSPVKITISWSPPKSLPSTSITAYTVHYSPAEGGKEEVSPEPGNSTSVEVTKLLEPYTNYSFYVRVWNNHGASDQSATIICATAPSIPKTAPKIHVDILSSTKINVTWCELTKKEARGIIVGYKLQWRLHEHPSSRVIFVPANNKHYILTGLLPGAQYDLRVLARTELGWPNIGESQLGWIKIVMPTIDSNDYNMKNILDIEMLNINGTHLIMKWKIRNDDNINNNNNNRSNINNNKSNINDNNEALKFDSWQIYCENVNGDKLFNVTLSKESTEYIFDNLQPNVSYTIGLCIINNNISSDCISKTVKSIRHYPGNVPMSLEAIPLSSTSIKITWTMINSTDIDEYEICYKLVQSTDVNSSNCIFVNETKAIIEKLKPFTLYQFKVRPFQRDYYHQNNEFSESIECYTSEDVPGKPDDVQGYANGTRIRINWREPIKTNGMILTYFISYYSSDFTESSMSWGNMTVSGNKTSVLLPELSMGGRYYIMVQAATKAGYGRPSNPILVYIGGNNSKIPTLSDKREPPVKPKPDQSLGVILGVGISIGFVVISLCSIYCRKKWEHARSLRESGQPLKNRIITRNGNACCIDRSSTSMNQQANHQIAFNEIELAVLCPSTPTPTNNHSNAKVTLANGIVDACAKEPLLTTWDLNDENKDLHIMENPQYKQKNSPVSIKQTEEDDEDDENDEEEEEEEEENMDEDEDDADLDATELTMIDCTLIDSDSSLNNNLNCSTSSPCKIITAVVPILEPNG</sequence>
<proteinExistence type="predicted"/>
<evidence type="ECO:0000259" key="8">
    <source>
        <dbReference type="PROSITE" id="PS50853"/>
    </source>
</evidence>
<evidence type="ECO:0000313" key="10">
    <source>
        <dbReference type="Proteomes" id="UP001168972"/>
    </source>
</evidence>
<comment type="caution">
    <text evidence="9">The sequence shown here is derived from an EMBL/GenBank/DDBJ whole genome shotgun (WGS) entry which is preliminary data.</text>
</comment>
<dbReference type="Gene3D" id="2.60.40.10">
    <property type="entry name" value="Immunoglobulins"/>
    <property type="match status" value="8"/>
</dbReference>
<feature type="domain" description="Fibronectin type-III" evidence="8">
    <location>
        <begin position="885"/>
        <end position="983"/>
    </location>
</feature>
<evidence type="ECO:0000256" key="1">
    <source>
        <dbReference type="ARBA" id="ARBA00022737"/>
    </source>
</evidence>
<dbReference type="PROSITE" id="PS50853">
    <property type="entry name" value="FN3"/>
    <property type="match status" value="4"/>
</dbReference>
<feature type="region of interest" description="Disordered" evidence="4">
    <location>
        <begin position="1130"/>
        <end position="1177"/>
    </location>
</feature>
<organism evidence="9 10">
    <name type="scientific">Microctonus hyperodae</name>
    <name type="common">Parasitoid wasp</name>
    <dbReference type="NCBI Taxonomy" id="165561"/>
    <lineage>
        <taxon>Eukaryota</taxon>
        <taxon>Metazoa</taxon>
        <taxon>Ecdysozoa</taxon>
        <taxon>Arthropoda</taxon>
        <taxon>Hexapoda</taxon>
        <taxon>Insecta</taxon>
        <taxon>Pterygota</taxon>
        <taxon>Neoptera</taxon>
        <taxon>Endopterygota</taxon>
        <taxon>Hymenoptera</taxon>
        <taxon>Apocrita</taxon>
        <taxon>Ichneumonoidea</taxon>
        <taxon>Braconidae</taxon>
        <taxon>Euphorinae</taxon>
        <taxon>Microctonus</taxon>
    </lineage>
</organism>
<name>A0AA39FSA9_MICHY</name>
<keyword evidence="5" id="KW-1133">Transmembrane helix</keyword>
<keyword evidence="1" id="KW-0677">Repeat</keyword>
<evidence type="ECO:0000256" key="6">
    <source>
        <dbReference type="SAM" id="SignalP"/>
    </source>
</evidence>
<evidence type="ECO:0000313" key="9">
    <source>
        <dbReference type="EMBL" id="KAK0174616.1"/>
    </source>
</evidence>
<feature type="domain" description="Fibronectin type-III" evidence="8">
    <location>
        <begin position="561"/>
        <end position="660"/>
    </location>
</feature>
<dbReference type="InterPro" id="IPR036116">
    <property type="entry name" value="FN3_sf"/>
</dbReference>
<dbReference type="InterPro" id="IPR003599">
    <property type="entry name" value="Ig_sub"/>
</dbReference>
<evidence type="ECO:0000259" key="7">
    <source>
        <dbReference type="PROSITE" id="PS50835"/>
    </source>
</evidence>
<feature type="transmembrane region" description="Helical" evidence="5">
    <location>
        <begin position="1006"/>
        <end position="1028"/>
    </location>
</feature>
<dbReference type="SUPFAM" id="SSF49265">
    <property type="entry name" value="Fibronectin type III"/>
    <property type="match status" value="3"/>
</dbReference>
<evidence type="ECO:0000256" key="3">
    <source>
        <dbReference type="ARBA" id="ARBA00023319"/>
    </source>
</evidence>
<evidence type="ECO:0000256" key="4">
    <source>
        <dbReference type="SAM" id="MobiDB-lite"/>
    </source>
</evidence>
<dbReference type="CDD" id="cd00063">
    <property type="entry name" value="FN3"/>
    <property type="match status" value="4"/>
</dbReference>
<dbReference type="InterPro" id="IPR003598">
    <property type="entry name" value="Ig_sub2"/>
</dbReference>
<dbReference type="SUPFAM" id="SSF48726">
    <property type="entry name" value="Immunoglobulin"/>
    <property type="match status" value="3"/>
</dbReference>
<evidence type="ECO:0008006" key="11">
    <source>
        <dbReference type="Google" id="ProtNLM"/>
    </source>
</evidence>
<dbReference type="Pfam" id="PF07679">
    <property type="entry name" value="I-set"/>
    <property type="match status" value="1"/>
</dbReference>
<reference evidence="9" key="2">
    <citation type="submission" date="2023-03" db="EMBL/GenBank/DDBJ databases">
        <authorList>
            <person name="Inwood S.N."/>
            <person name="Skelly J.G."/>
            <person name="Guhlin J."/>
            <person name="Harrop T.W.R."/>
            <person name="Goldson S.G."/>
            <person name="Dearden P.K."/>
        </authorList>
    </citation>
    <scope>NUCLEOTIDE SEQUENCE</scope>
    <source>
        <strain evidence="9">Lincoln</strain>
        <tissue evidence="9">Whole body</tissue>
    </source>
</reference>